<dbReference type="AlphaFoldDB" id="A0A2N5TL06"/>
<sequence length="244" mass="26031">MQAALQAAQNQGTHASVPRFTPVDVMSPLSKSLQIQQQLELLRHQQEALMNRFGNLHTNTPPDRSKPVHRRGQSAQVGGGQSNASNAFGAMGRFGLDGASAFNQGIVGNNNLQTPWPMEAPSSQCSTPPGAQGHRRSHSKASRISNIGGFNMDFGAQASTDLNQAQIQFQQLAHFRAASRDTRAPSFGFPTPMNLELGQSNVGQGSQQMGTSAFAELSPQAAAAAPLLLWPMDPAPQDPLGHHH</sequence>
<dbReference type="EMBL" id="PGCJ01000229">
    <property type="protein sequence ID" value="PLW37047.1"/>
    <property type="molecule type" value="Genomic_DNA"/>
</dbReference>
<evidence type="ECO:0000313" key="3">
    <source>
        <dbReference type="EMBL" id="PLW37047.1"/>
    </source>
</evidence>
<evidence type="ECO:0000256" key="1">
    <source>
        <dbReference type="SAM" id="MobiDB-lite"/>
    </source>
</evidence>
<feature type="region of interest" description="Disordered" evidence="1">
    <location>
        <begin position="119"/>
        <end position="140"/>
    </location>
</feature>
<dbReference type="EMBL" id="PGCI01000480">
    <property type="protein sequence ID" value="PLW26170.1"/>
    <property type="molecule type" value="Genomic_DNA"/>
</dbReference>
<evidence type="ECO:0000313" key="4">
    <source>
        <dbReference type="Proteomes" id="UP000235388"/>
    </source>
</evidence>
<dbReference type="Proteomes" id="UP000235388">
    <property type="component" value="Unassembled WGS sequence"/>
</dbReference>
<comment type="caution">
    <text evidence="2">The sequence shown here is derived from an EMBL/GenBank/DDBJ whole genome shotgun (WGS) entry which is preliminary data.</text>
</comment>
<proteinExistence type="predicted"/>
<name>A0A2N5TL06_9BASI</name>
<gene>
    <name evidence="3" type="ORF">PCANC_16297</name>
    <name evidence="2" type="ORF">PCASD_21867</name>
</gene>
<protein>
    <submittedName>
        <fullName evidence="2">Uncharacterized protein</fullName>
    </submittedName>
</protein>
<reference evidence="4 5" key="1">
    <citation type="submission" date="2017-11" db="EMBL/GenBank/DDBJ databases">
        <title>De novo assembly and phasing of dikaryotic genomes from two isolates of Puccinia coronata f. sp. avenae, the causal agent of oat crown rust.</title>
        <authorList>
            <person name="Miller M.E."/>
            <person name="Zhang Y."/>
            <person name="Omidvar V."/>
            <person name="Sperschneider J."/>
            <person name="Schwessinger B."/>
            <person name="Raley C."/>
            <person name="Palmer J.M."/>
            <person name="Garnica D."/>
            <person name="Upadhyaya N."/>
            <person name="Rathjen J."/>
            <person name="Taylor J.M."/>
            <person name="Park R.F."/>
            <person name="Dodds P.N."/>
            <person name="Hirsch C.D."/>
            <person name="Kianian S.F."/>
            <person name="Figueroa M."/>
        </authorList>
    </citation>
    <scope>NUCLEOTIDE SEQUENCE [LARGE SCALE GENOMIC DNA]</scope>
    <source>
        <strain evidence="3">12NC29</strain>
        <strain evidence="2">12SD80</strain>
    </source>
</reference>
<keyword evidence="4" id="KW-1185">Reference proteome</keyword>
<evidence type="ECO:0000313" key="5">
    <source>
        <dbReference type="Proteomes" id="UP000235392"/>
    </source>
</evidence>
<feature type="region of interest" description="Disordered" evidence="1">
    <location>
        <begin position="57"/>
        <end position="84"/>
    </location>
</feature>
<accession>A0A2N5TL06</accession>
<feature type="region of interest" description="Disordered" evidence="1">
    <location>
        <begin position="1"/>
        <end position="20"/>
    </location>
</feature>
<organism evidence="2 5">
    <name type="scientific">Puccinia coronata f. sp. avenae</name>
    <dbReference type="NCBI Taxonomy" id="200324"/>
    <lineage>
        <taxon>Eukaryota</taxon>
        <taxon>Fungi</taxon>
        <taxon>Dikarya</taxon>
        <taxon>Basidiomycota</taxon>
        <taxon>Pucciniomycotina</taxon>
        <taxon>Pucciniomycetes</taxon>
        <taxon>Pucciniales</taxon>
        <taxon>Pucciniaceae</taxon>
        <taxon>Puccinia</taxon>
    </lineage>
</organism>
<dbReference type="STRING" id="200324.A0A2N5TL06"/>
<evidence type="ECO:0000313" key="2">
    <source>
        <dbReference type="EMBL" id="PLW26170.1"/>
    </source>
</evidence>
<dbReference type="Proteomes" id="UP000235392">
    <property type="component" value="Unassembled WGS sequence"/>
</dbReference>